<dbReference type="GO" id="GO:0009086">
    <property type="term" value="P:methionine biosynthetic process"/>
    <property type="evidence" value="ECO:0007669"/>
    <property type="project" value="TreeGrafter"/>
</dbReference>
<dbReference type="HAMAP" id="MF_00296">
    <property type="entry name" value="MetX_acyltransf"/>
    <property type="match status" value="1"/>
</dbReference>
<protein>
    <recommendedName>
        <fullName evidence="2">Probable acyltransferase</fullName>
        <ecNumber evidence="2">2.3.1.-</ecNumber>
    </recommendedName>
</protein>
<dbReference type="GO" id="GO:0004414">
    <property type="term" value="F:homoserine O-acetyltransferase activity"/>
    <property type="evidence" value="ECO:0007669"/>
    <property type="project" value="TreeGrafter"/>
</dbReference>
<proteinExistence type="inferred from homology"/>
<comment type="similarity">
    <text evidence="2">Belongs to the AB hydrolase superfamily. MetX family.</text>
</comment>
<dbReference type="PANTHER" id="PTHR32268">
    <property type="entry name" value="HOMOSERINE O-ACETYLTRANSFERASE"/>
    <property type="match status" value="1"/>
</dbReference>
<feature type="active site" evidence="3">
    <location>
        <position position="379"/>
    </location>
</feature>
<keyword evidence="2" id="KW-0028">Amino-acid biosynthesis</keyword>
<evidence type="ECO:0000256" key="2">
    <source>
        <dbReference type="HAMAP-Rule" id="MF_00296"/>
    </source>
</evidence>
<dbReference type="Pfam" id="PF00561">
    <property type="entry name" value="Abhydrolase_1"/>
    <property type="match status" value="1"/>
</dbReference>
<reference evidence="5" key="1">
    <citation type="submission" date="2019-02" db="EMBL/GenBank/DDBJ databases">
        <authorList>
            <person name="Gruber-Vodicka R. H."/>
            <person name="Seah K. B. B."/>
        </authorList>
    </citation>
    <scope>NUCLEOTIDE SEQUENCE</scope>
    <source>
        <strain evidence="5">BECK_M7</strain>
    </source>
</reference>
<dbReference type="EC" id="2.3.1.-" evidence="2"/>
<keyword evidence="2" id="KW-0963">Cytoplasm</keyword>
<feature type="domain" description="AB hydrolase-1" evidence="4">
    <location>
        <begin position="150"/>
        <end position="363"/>
    </location>
</feature>
<evidence type="ECO:0000313" key="5">
    <source>
        <dbReference type="EMBL" id="VFJ97156.1"/>
    </source>
</evidence>
<feature type="active site" evidence="2 3">
    <location>
        <position position="346"/>
    </location>
</feature>
<dbReference type="AlphaFoldDB" id="A0A450UX88"/>
<evidence type="ECO:0000256" key="1">
    <source>
        <dbReference type="ARBA" id="ARBA00022679"/>
    </source>
</evidence>
<dbReference type="InterPro" id="IPR029058">
    <property type="entry name" value="AB_hydrolase_fold"/>
</dbReference>
<dbReference type="PANTHER" id="PTHR32268:SF11">
    <property type="entry name" value="HOMOSERINE O-ACETYLTRANSFERASE"/>
    <property type="match status" value="1"/>
</dbReference>
<comment type="subcellular location">
    <subcellularLocation>
        <location evidence="2">Cytoplasm</location>
    </subcellularLocation>
</comment>
<evidence type="ECO:0000256" key="3">
    <source>
        <dbReference type="PIRSR" id="PIRSR000443-1"/>
    </source>
</evidence>
<sequence length="399" mass="43655">MKISRLWAISRVITAIAIGLATSGSAFSFDDIVKKRLFEMPSYTTVGGKTIEKLRVGWESYGVLDEARDNAILITHYYDGTSHAAGRYSPDDRRPGYWDSIIGSGKPIDTDKYFVISSDTLVNFNVNDPNVITTGPATVDPATGKPYGMDFPLVTIRDFVNVQKALVESLGISTLHAVAGPSMGSLQAIEWASAYPDMVERVMPVIGMGLANAYQIAIFDVWGAPIRLDPKWNGGDYYDSEPPMDGLQLAYKILTVNARHWEWANESYGRTWANSDKDPAAAFENRYKIEVKLDSAARGQAAKGDANHFLYLAKACQNFIAGHGTSLEKGLAAIDAPVLLIYAPDDLIFFPEQVLRTKSLIEADGTRVETVKLEGKLGHADGFVSIAKAADSIKRFLAE</sequence>
<comment type="subunit">
    <text evidence="2">Homodimer.</text>
</comment>
<gene>
    <name evidence="5" type="ORF">BECKLFY1418B_GA0070995_10965</name>
</gene>
<dbReference type="PIRSF" id="PIRSF000443">
    <property type="entry name" value="Homoser_Ac_trans"/>
    <property type="match status" value="1"/>
</dbReference>
<dbReference type="NCBIfam" id="NF005262">
    <property type="entry name" value="PRK06765.1"/>
    <property type="match status" value="1"/>
</dbReference>
<dbReference type="EMBL" id="CAADFF010000096">
    <property type="protein sequence ID" value="VFJ97156.1"/>
    <property type="molecule type" value="Genomic_DNA"/>
</dbReference>
<keyword evidence="2" id="KW-0012">Acyltransferase</keyword>
<dbReference type="GO" id="GO:0009092">
    <property type="term" value="P:homoserine metabolic process"/>
    <property type="evidence" value="ECO:0007669"/>
    <property type="project" value="TreeGrafter"/>
</dbReference>
<comment type="caution">
    <text evidence="2">Lacks conserved residue(s) required for the propagation of feature annotation.</text>
</comment>
<dbReference type="Gene3D" id="3.40.50.1820">
    <property type="entry name" value="alpha/beta hydrolase"/>
    <property type="match status" value="1"/>
</dbReference>
<keyword evidence="1 2" id="KW-0808">Transferase</keyword>
<organism evidence="5">
    <name type="scientific">Candidatus Kentrum sp. LFY</name>
    <dbReference type="NCBI Taxonomy" id="2126342"/>
    <lineage>
        <taxon>Bacteria</taxon>
        <taxon>Pseudomonadati</taxon>
        <taxon>Pseudomonadota</taxon>
        <taxon>Gammaproteobacteria</taxon>
        <taxon>Candidatus Kentrum</taxon>
    </lineage>
</organism>
<dbReference type="Gene3D" id="1.10.1740.110">
    <property type="match status" value="1"/>
</dbReference>
<feature type="active site" description="Nucleophile" evidence="3">
    <location>
        <position position="182"/>
    </location>
</feature>
<dbReference type="GO" id="GO:0005737">
    <property type="term" value="C:cytoplasm"/>
    <property type="evidence" value="ECO:0007669"/>
    <property type="project" value="UniProtKB-SubCell"/>
</dbReference>
<dbReference type="SUPFAM" id="SSF53474">
    <property type="entry name" value="alpha/beta-Hydrolases"/>
    <property type="match status" value="1"/>
</dbReference>
<evidence type="ECO:0000259" key="4">
    <source>
        <dbReference type="Pfam" id="PF00561"/>
    </source>
</evidence>
<name>A0A450UX88_9GAMM</name>
<dbReference type="InterPro" id="IPR008220">
    <property type="entry name" value="HAT_MetX-like"/>
</dbReference>
<dbReference type="InterPro" id="IPR000073">
    <property type="entry name" value="AB_hydrolase_1"/>
</dbReference>
<accession>A0A450UX88</accession>